<dbReference type="Proteomes" id="UP000729402">
    <property type="component" value="Unassembled WGS sequence"/>
</dbReference>
<keyword evidence="2" id="KW-1185">Reference proteome</keyword>
<dbReference type="AlphaFoldDB" id="A0A8J5RZ21"/>
<dbReference type="EMBL" id="JAAALK010000288">
    <property type="protein sequence ID" value="KAG8054563.1"/>
    <property type="molecule type" value="Genomic_DNA"/>
</dbReference>
<dbReference type="OrthoDB" id="1711508at2759"/>
<dbReference type="InterPro" id="IPR051658">
    <property type="entry name" value="UBLCP1"/>
</dbReference>
<accession>A0A8J5RZ21</accession>
<evidence type="ECO:0000313" key="1">
    <source>
        <dbReference type="EMBL" id="KAG8054563.1"/>
    </source>
</evidence>
<reference evidence="1" key="1">
    <citation type="journal article" date="2021" name="bioRxiv">
        <title>Whole Genome Assembly and Annotation of Northern Wild Rice, Zizania palustris L., Supports a Whole Genome Duplication in the Zizania Genus.</title>
        <authorList>
            <person name="Haas M."/>
            <person name="Kono T."/>
            <person name="Macchietto M."/>
            <person name="Millas R."/>
            <person name="McGilp L."/>
            <person name="Shao M."/>
            <person name="Duquette J."/>
            <person name="Hirsch C.N."/>
            <person name="Kimball J."/>
        </authorList>
    </citation>
    <scope>NUCLEOTIDE SEQUENCE</scope>
    <source>
        <tissue evidence="1">Fresh leaf tissue</tissue>
    </source>
</reference>
<dbReference type="PANTHER" id="PTHR48493:SF1">
    <property type="entry name" value="UBIQUITIN-LIKE DOMAIN-CONTAINING CTD PHOSPHATASE 1"/>
    <property type="match status" value="1"/>
</dbReference>
<sequence length="156" mass="17669">MAAAAAAPALEAEAIVAVVETAPPEEMTLKLFYPKLLLNDHSVLIPSHPFKPNNKFTMIGLVNRRTDMHTLLGSTAENPIELIRPYLHEFLTAAYSDMKWVELKMGQLGVLDNKTFDCKPLGVIWTQLPEYYKETNTIMFDDLRRIFFMNPQNGLS</sequence>
<dbReference type="GO" id="GO:0090364">
    <property type="term" value="P:regulation of proteasome assembly"/>
    <property type="evidence" value="ECO:0007669"/>
    <property type="project" value="InterPro"/>
</dbReference>
<organism evidence="1 2">
    <name type="scientific">Zizania palustris</name>
    <name type="common">Northern wild rice</name>
    <dbReference type="NCBI Taxonomy" id="103762"/>
    <lineage>
        <taxon>Eukaryota</taxon>
        <taxon>Viridiplantae</taxon>
        <taxon>Streptophyta</taxon>
        <taxon>Embryophyta</taxon>
        <taxon>Tracheophyta</taxon>
        <taxon>Spermatophyta</taxon>
        <taxon>Magnoliopsida</taxon>
        <taxon>Liliopsida</taxon>
        <taxon>Poales</taxon>
        <taxon>Poaceae</taxon>
        <taxon>BOP clade</taxon>
        <taxon>Oryzoideae</taxon>
        <taxon>Oryzeae</taxon>
        <taxon>Zizaniinae</taxon>
        <taxon>Zizania</taxon>
    </lineage>
</organism>
<proteinExistence type="predicted"/>
<evidence type="ECO:0000313" key="2">
    <source>
        <dbReference type="Proteomes" id="UP000729402"/>
    </source>
</evidence>
<gene>
    <name evidence="1" type="ORF">GUJ93_ZPchr0001g31360</name>
</gene>
<reference evidence="1" key="2">
    <citation type="submission" date="2021-02" db="EMBL/GenBank/DDBJ databases">
        <authorList>
            <person name="Kimball J.A."/>
            <person name="Haas M.W."/>
            <person name="Macchietto M."/>
            <person name="Kono T."/>
            <person name="Duquette J."/>
            <person name="Shao M."/>
        </authorList>
    </citation>
    <scope>NUCLEOTIDE SEQUENCE</scope>
    <source>
        <tissue evidence="1">Fresh leaf tissue</tissue>
    </source>
</reference>
<dbReference type="PANTHER" id="PTHR48493">
    <property type="entry name" value="UBIQUITIN-LIKE DOMAIN-CONTAINING CTD PHOSPHATASE 1"/>
    <property type="match status" value="1"/>
</dbReference>
<comment type="caution">
    <text evidence="1">The sequence shown here is derived from an EMBL/GenBank/DDBJ whole genome shotgun (WGS) entry which is preliminary data.</text>
</comment>
<name>A0A8J5RZ21_ZIZPA</name>
<protein>
    <submittedName>
        <fullName evidence="1">Uncharacterized protein</fullName>
    </submittedName>
</protein>